<evidence type="ECO:0008006" key="3">
    <source>
        <dbReference type="Google" id="ProtNLM"/>
    </source>
</evidence>
<dbReference type="Proteomes" id="UP000753802">
    <property type="component" value="Unassembled WGS sequence"/>
</dbReference>
<comment type="caution">
    <text evidence="1">The sequence shown here is derived from an EMBL/GenBank/DDBJ whole genome shotgun (WGS) entry which is preliminary data.</text>
</comment>
<sequence>MQQPFVISIQRLLKKKLNISTPLTPQTDLKKDLDLVDWEMLYLLNAIEKKLHVSISDSDQIGNIEQLLAAVKKN</sequence>
<protein>
    <recommendedName>
        <fullName evidence="3">Acyl carrier protein</fullName>
    </recommendedName>
</protein>
<keyword evidence="2" id="KW-1185">Reference proteome</keyword>
<evidence type="ECO:0000313" key="2">
    <source>
        <dbReference type="Proteomes" id="UP000753802"/>
    </source>
</evidence>
<dbReference type="EMBL" id="JAACJS010000015">
    <property type="protein sequence ID" value="NCI50852.1"/>
    <property type="molecule type" value="Genomic_DNA"/>
</dbReference>
<proteinExistence type="predicted"/>
<dbReference type="RefSeq" id="WP_161819159.1">
    <property type="nucleotide sequence ID" value="NZ_JAACJS010000015.1"/>
</dbReference>
<gene>
    <name evidence="1" type="ORF">GWC95_13015</name>
</gene>
<organism evidence="1 2">
    <name type="scientific">Sediminibacterium roseum</name>
    <dbReference type="NCBI Taxonomy" id="1978412"/>
    <lineage>
        <taxon>Bacteria</taxon>
        <taxon>Pseudomonadati</taxon>
        <taxon>Bacteroidota</taxon>
        <taxon>Chitinophagia</taxon>
        <taxon>Chitinophagales</taxon>
        <taxon>Chitinophagaceae</taxon>
        <taxon>Sediminibacterium</taxon>
    </lineage>
</organism>
<evidence type="ECO:0000313" key="1">
    <source>
        <dbReference type="EMBL" id="NCI50852.1"/>
    </source>
</evidence>
<dbReference type="Gene3D" id="1.10.1200.10">
    <property type="entry name" value="ACP-like"/>
    <property type="match status" value="1"/>
</dbReference>
<accession>A0ABW9ZUM0</accession>
<name>A0ABW9ZUM0_9BACT</name>
<dbReference type="InterPro" id="IPR036736">
    <property type="entry name" value="ACP-like_sf"/>
</dbReference>
<reference evidence="1 2" key="1">
    <citation type="submission" date="2020-01" db="EMBL/GenBank/DDBJ databases">
        <title>Genome analysis.</title>
        <authorList>
            <person name="Wu S."/>
            <person name="Wang G."/>
        </authorList>
    </citation>
    <scope>NUCLEOTIDE SEQUENCE [LARGE SCALE GENOMIC DNA]</scope>
    <source>
        <strain evidence="1 2">SYL130</strain>
    </source>
</reference>